<organism evidence="2 3">
    <name type="scientific">Protopolystoma xenopodis</name>
    <dbReference type="NCBI Taxonomy" id="117903"/>
    <lineage>
        <taxon>Eukaryota</taxon>
        <taxon>Metazoa</taxon>
        <taxon>Spiralia</taxon>
        <taxon>Lophotrochozoa</taxon>
        <taxon>Platyhelminthes</taxon>
        <taxon>Monogenea</taxon>
        <taxon>Polyopisthocotylea</taxon>
        <taxon>Polystomatidea</taxon>
        <taxon>Polystomatidae</taxon>
        <taxon>Protopolystoma</taxon>
    </lineage>
</organism>
<name>A0A3S5ACE4_9PLAT</name>
<feature type="region of interest" description="Disordered" evidence="1">
    <location>
        <begin position="17"/>
        <end position="67"/>
    </location>
</feature>
<gene>
    <name evidence="2" type="ORF">PXEA_LOCUS26770</name>
</gene>
<evidence type="ECO:0000313" key="2">
    <source>
        <dbReference type="EMBL" id="VEL33330.1"/>
    </source>
</evidence>
<reference evidence="2" key="1">
    <citation type="submission" date="2018-11" db="EMBL/GenBank/DDBJ databases">
        <authorList>
            <consortium name="Pathogen Informatics"/>
        </authorList>
    </citation>
    <scope>NUCLEOTIDE SEQUENCE</scope>
</reference>
<feature type="compositionally biased region" description="Polar residues" evidence="1">
    <location>
        <begin position="17"/>
        <end position="28"/>
    </location>
</feature>
<keyword evidence="3" id="KW-1185">Reference proteome</keyword>
<dbReference type="EMBL" id="CAAALY010245595">
    <property type="protein sequence ID" value="VEL33330.1"/>
    <property type="molecule type" value="Genomic_DNA"/>
</dbReference>
<comment type="caution">
    <text evidence="2">The sequence shown here is derived from an EMBL/GenBank/DDBJ whole genome shotgun (WGS) entry which is preliminary data.</text>
</comment>
<evidence type="ECO:0000313" key="3">
    <source>
        <dbReference type="Proteomes" id="UP000784294"/>
    </source>
</evidence>
<feature type="compositionally biased region" description="Low complexity" evidence="1">
    <location>
        <begin position="29"/>
        <end position="56"/>
    </location>
</feature>
<accession>A0A3S5ACE4</accession>
<protein>
    <submittedName>
        <fullName evidence="2">Uncharacterized protein</fullName>
    </submittedName>
</protein>
<evidence type="ECO:0000256" key="1">
    <source>
        <dbReference type="SAM" id="MobiDB-lite"/>
    </source>
</evidence>
<feature type="compositionally biased region" description="Low complexity" evidence="1">
    <location>
        <begin position="83"/>
        <end position="103"/>
    </location>
</feature>
<sequence>MLLRGLQRIAPHLGRTNLSAFSSSPNLFTPSRSVSSTSDTSRLHSSSSQTAGISGSMRKANSPSNHGECHYSPLPLICATQASPTTVESPPSSPPSIANRSSSQPHIPCTPGDATLIVPQLTCRSTSPPAILLPSTSSSSSSPLLPTCHYSIQPPSASNQATFSSASSLWLVKVDTDDKGIQQGANEYQLVGRLSPWSSGYVTPEAPGVSAASSTLTVTNMPDCIGRGNSLSGLKTATLSDHSLNRSNLMSSLLSPVPWIPIIPASSSLTFSTLDTSMRSASYQDLGSECKEKEPIILSEVGITIPSSHNAIYYHFYQF</sequence>
<dbReference type="AlphaFoldDB" id="A0A3S5ACE4"/>
<proteinExistence type="predicted"/>
<dbReference type="Proteomes" id="UP000784294">
    <property type="component" value="Unassembled WGS sequence"/>
</dbReference>
<feature type="region of interest" description="Disordered" evidence="1">
    <location>
        <begin position="83"/>
        <end position="111"/>
    </location>
</feature>